<dbReference type="InterPro" id="IPR007329">
    <property type="entry name" value="FMN-bd"/>
</dbReference>
<evidence type="ECO:0000259" key="9">
    <source>
        <dbReference type="SMART" id="SM00900"/>
    </source>
</evidence>
<dbReference type="InterPro" id="IPR003953">
    <property type="entry name" value="FAD-dep_OxRdtase_2_FAD-bd"/>
</dbReference>
<dbReference type="Pfam" id="PF00890">
    <property type="entry name" value="FAD_binding_2"/>
    <property type="match status" value="1"/>
</dbReference>
<dbReference type="EC" id="1.3.99.33" evidence="3"/>
<dbReference type="PROSITE" id="PS51318">
    <property type="entry name" value="TAT"/>
    <property type="match status" value="1"/>
</dbReference>
<organism evidence="10 11">
    <name type="scientific">Raoultibacter massiliensis</name>
    <dbReference type="NCBI Taxonomy" id="1852371"/>
    <lineage>
        <taxon>Bacteria</taxon>
        <taxon>Bacillati</taxon>
        <taxon>Actinomycetota</taxon>
        <taxon>Coriobacteriia</taxon>
        <taxon>Eggerthellales</taxon>
        <taxon>Eggerthellaceae</taxon>
        <taxon>Raoultibacter</taxon>
    </lineage>
</organism>
<dbReference type="InterPro" id="IPR036188">
    <property type="entry name" value="FAD/NAD-bd_sf"/>
</dbReference>
<keyword evidence="6" id="KW-0274">FAD</keyword>
<dbReference type="Gene3D" id="3.90.700.10">
    <property type="entry name" value="Succinate dehydrogenase/fumarate reductase flavoprotein, catalytic domain"/>
    <property type="match status" value="1"/>
</dbReference>
<dbReference type="InterPro" id="IPR050315">
    <property type="entry name" value="FAD-oxidoreductase_2"/>
</dbReference>
<accession>A0ABV1J8Q1</accession>
<dbReference type="Pfam" id="PF04205">
    <property type="entry name" value="FMN_bind"/>
    <property type="match status" value="2"/>
</dbReference>
<dbReference type="PANTHER" id="PTHR43400">
    <property type="entry name" value="FUMARATE REDUCTASE"/>
    <property type="match status" value="1"/>
</dbReference>
<dbReference type="SUPFAM" id="SSF51905">
    <property type="entry name" value="FAD/NAD(P)-binding domain"/>
    <property type="match status" value="1"/>
</dbReference>
<gene>
    <name evidence="10" type="ORF">AAA083_00515</name>
</gene>
<dbReference type="SUPFAM" id="SSF56425">
    <property type="entry name" value="Succinate dehydrogenase/fumarate reductase flavoprotein, catalytic domain"/>
    <property type="match status" value="1"/>
</dbReference>
<proteinExistence type="predicted"/>
<evidence type="ECO:0000313" key="10">
    <source>
        <dbReference type="EMBL" id="MEQ3361451.1"/>
    </source>
</evidence>
<evidence type="ECO:0000256" key="7">
    <source>
        <dbReference type="ARBA" id="ARBA00023002"/>
    </source>
</evidence>
<dbReference type="SMART" id="SM00900">
    <property type="entry name" value="FMN_bind"/>
    <property type="match status" value="2"/>
</dbReference>
<keyword evidence="11" id="KW-1185">Reference proteome</keyword>
<dbReference type="InterPro" id="IPR027477">
    <property type="entry name" value="Succ_DH/fumarate_Rdtase_cat_sf"/>
</dbReference>
<dbReference type="InterPro" id="IPR006311">
    <property type="entry name" value="TAT_signal"/>
</dbReference>
<comment type="catalytic activity">
    <reaction evidence="8">
        <text>dihydrourocanate + A = urocanate + AH2</text>
        <dbReference type="Rhea" id="RHEA:36059"/>
        <dbReference type="ChEBI" id="CHEBI:13193"/>
        <dbReference type="ChEBI" id="CHEBI:17499"/>
        <dbReference type="ChEBI" id="CHEBI:27247"/>
        <dbReference type="ChEBI" id="CHEBI:72991"/>
        <dbReference type="EC" id="1.3.99.33"/>
    </reaction>
</comment>
<evidence type="ECO:0000256" key="3">
    <source>
        <dbReference type="ARBA" id="ARBA00013137"/>
    </source>
</evidence>
<evidence type="ECO:0000313" key="11">
    <source>
        <dbReference type="Proteomes" id="UP001487305"/>
    </source>
</evidence>
<name>A0ABV1J8Q1_9ACTN</name>
<comment type="cofactor">
    <cofactor evidence="2">
        <name>FAD</name>
        <dbReference type="ChEBI" id="CHEBI:57692"/>
    </cofactor>
</comment>
<evidence type="ECO:0000256" key="5">
    <source>
        <dbReference type="ARBA" id="ARBA00022630"/>
    </source>
</evidence>
<evidence type="ECO:0000256" key="4">
    <source>
        <dbReference type="ARBA" id="ARBA00015872"/>
    </source>
</evidence>
<dbReference type="Proteomes" id="UP001487305">
    <property type="component" value="Unassembled WGS sequence"/>
</dbReference>
<dbReference type="Gene3D" id="3.50.50.60">
    <property type="entry name" value="FAD/NAD(P)-binding domain"/>
    <property type="match status" value="1"/>
</dbReference>
<sequence>MGNKGPDSAGEPSTSMCFGRREFLKGAAGVAGIGLLGMGGLAGLSGCASQQSDAKSGPVSYTPGTYQAQAEGKHGTIEMSVTFSKDRIDSIEVTSHSETEDISYIPLNVLPQVIIDTQSIDVDTVSGATLSSQAVIAGVTDAIKQAGANPNQLNHFDPQSIAQSMAPGTYTGEAYGKWKKGSIEGERFGCPATIEPTQVKVTVDETSIVSIEVASCSDTPGFFEPATERIPKDVVEQQSVFVDTVTGSTLTAAAITAATAKALAEAGASLAGFAKATNHEPKEESYEADLCIVGGGTAGSTAALKAVEEGLRVVVVEKTARISGEGSCATGALAVGSKLDAQVGNHVTVEEVFSNMMDYCYWKSDASLVYNVLDHSGEMIDWLQAHWDECGHKGFSAPKETSGTSIAHDYGKGTEKFQLLWDNYIIPGGATLLLNTKAEELIVENGTVRGISATKQDGTTVRISSPAVLVCTGGFGGNKSMQNEILGSSDFYLNGVATNTGDGISMCREVGAVLSTEVSPHLAEFCSNDVLDFYAGYMKFLNQTGFLMVDSAGARYMNETFCITHALARGASAMRRVGSSYIIFTQNDFDKLLNSGVHDILGEDIITEYKMRERILVPSYYTLQDEMDAALEHNQAWKADTLEELGELAGFDPSTYERTLADYQAVISSGEDTLFGKRPELLHRLDEGPFYAVRVISPIDGTFNGIKVNDHLQAIGEENKPSPAGLFVAGQDSGGYFSYPYTDYVGATCGYALTSGMMSIEYIKDYLGK</sequence>
<evidence type="ECO:0000256" key="1">
    <source>
        <dbReference type="ARBA" id="ARBA00001917"/>
    </source>
</evidence>
<evidence type="ECO:0000256" key="8">
    <source>
        <dbReference type="ARBA" id="ARBA00049922"/>
    </source>
</evidence>
<keyword evidence="7" id="KW-0560">Oxidoreductase</keyword>
<evidence type="ECO:0000256" key="6">
    <source>
        <dbReference type="ARBA" id="ARBA00022827"/>
    </source>
</evidence>
<dbReference type="Gene3D" id="3.90.1010.20">
    <property type="match status" value="1"/>
</dbReference>
<feature type="domain" description="FMN-binding" evidence="9">
    <location>
        <begin position="176"/>
        <end position="266"/>
    </location>
</feature>
<reference evidence="10 11" key="1">
    <citation type="submission" date="2024-04" db="EMBL/GenBank/DDBJ databases">
        <title>Human intestinal bacterial collection.</title>
        <authorList>
            <person name="Pauvert C."/>
            <person name="Hitch T.C.A."/>
            <person name="Clavel T."/>
        </authorList>
    </citation>
    <scope>NUCLEOTIDE SEQUENCE [LARGE SCALE GENOMIC DNA]</scope>
    <source>
        <strain evidence="10 11">CLA-KB-H42</strain>
    </source>
</reference>
<dbReference type="PANTHER" id="PTHR43400:SF10">
    <property type="entry name" value="3-OXOSTEROID 1-DEHYDROGENASE"/>
    <property type="match status" value="1"/>
</dbReference>
<evidence type="ECO:0000256" key="2">
    <source>
        <dbReference type="ARBA" id="ARBA00001974"/>
    </source>
</evidence>
<comment type="caution">
    <text evidence="10">The sequence shown here is derived from an EMBL/GenBank/DDBJ whole genome shotgun (WGS) entry which is preliminary data.</text>
</comment>
<feature type="domain" description="FMN-binding" evidence="9">
    <location>
        <begin position="72"/>
        <end position="146"/>
    </location>
</feature>
<keyword evidence="5" id="KW-0285">Flavoprotein</keyword>
<dbReference type="EMBL" id="JBBNOP010000001">
    <property type="protein sequence ID" value="MEQ3361451.1"/>
    <property type="molecule type" value="Genomic_DNA"/>
</dbReference>
<protein>
    <recommendedName>
        <fullName evidence="4">Urocanate reductase</fullName>
        <ecNumber evidence="3">1.3.99.33</ecNumber>
    </recommendedName>
</protein>
<comment type="cofactor">
    <cofactor evidence="1">
        <name>FMN</name>
        <dbReference type="ChEBI" id="CHEBI:58210"/>
    </cofactor>
</comment>